<feature type="domain" description="DUF218" evidence="1">
    <location>
        <begin position="34"/>
        <end position="137"/>
    </location>
</feature>
<evidence type="ECO:0000259" key="1">
    <source>
        <dbReference type="Pfam" id="PF02698"/>
    </source>
</evidence>
<name>A0A1B2AAT7_9SPHN</name>
<dbReference type="Pfam" id="PF02698">
    <property type="entry name" value="DUF218"/>
    <property type="match status" value="1"/>
</dbReference>
<keyword evidence="3" id="KW-1185">Reference proteome</keyword>
<sequence length="176" mass="19559">MIARVGAFVLLLYLLGFLWFAAALPQPVAGGKTDAVVVPTGGPGRIDRGLAVLRDRDAREMLVTGVDREVKPREFAEEYRVSAATMRCCITLGFAAVDTRTNASETAAWVEKRNYKSLRLVTTDWHMRRAARELARTLPDNVTILRDAVPSRPRLGVLFLEYNKLLASTLAQFLPE</sequence>
<protein>
    <recommendedName>
        <fullName evidence="1">DUF218 domain-containing protein</fullName>
    </recommendedName>
</protein>
<reference evidence="2 3" key="1">
    <citation type="submission" date="2016-07" db="EMBL/GenBank/DDBJ databases">
        <title>Complete genome sequence of Altererythrobacter dongtanensis KCTC 22672, a type strain with esterase isolated from tidal flat.</title>
        <authorList>
            <person name="Cheng H."/>
            <person name="Wu Y.-H."/>
            <person name="Zhou P."/>
            <person name="Huo Y.-Y."/>
            <person name="Wang C.-S."/>
            <person name="Xu X.-W."/>
        </authorList>
    </citation>
    <scope>NUCLEOTIDE SEQUENCE [LARGE SCALE GENOMIC DNA]</scope>
    <source>
        <strain evidence="2 3">KCTC 22672</strain>
    </source>
</reference>
<dbReference type="EMBL" id="CP016591">
    <property type="protein sequence ID" value="ANY19277.1"/>
    <property type="molecule type" value="Genomic_DNA"/>
</dbReference>
<dbReference type="STRING" id="692370.A6F68_00748"/>
<gene>
    <name evidence="2" type="ORF">A6F68_00748</name>
</gene>
<evidence type="ECO:0000313" key="3">
    <source>
        <dbReference type="Proteomes" id="UP000092932"/>
    </source>
</evidence>
<dbReference type="PATRIC" id="fig|692370.5.peg.763"/>
<dbReference type="OrthoDB" id="9812311at2"/>
<dbReference type="Proteomes" id="UP000092932">
    <property type="component" value="Chromosome"/>
</dbReference>
<accession>A0A1B2AAT7</accession>
<dbReference type="CDD" id="cd06259">
    <property type="entry name" value="YdcF-like"/>
    <property type="match status" value="1"/>
</dbReference>
<dbReference type="KEGG" id="ado:A6F68_00748"/>
<evidence type="ECO:0000313" key="2">
    <source>
        <dbReference type="EMBL" id="ANY19277.1"/>
    </source>
</evidence>
<dbReference type="InterPro" id="IPR003848">
    <property type="entry name" value="DUF218"/>
</dbReference>
<dbReference type="AlphaFoldDB" id="A0A1B2AAT7"/>
<dbReference type="RefSeq" id="WP_067676494.1">
    <property type="nucleotide sequence ID" value="NZ_CP016591.1"/>
</dbReference>
<proteinExistence type="predicted"/>
<organism evidence="2 3">
    <name type="scientific">Tsuneonella dongtanensis</name>
    <dbReference type="NCBI Taxonomy" id="692370"/>
    <lineage>
        <taxon>Bacteria</taxon>
        <taxon>Pseudomonadati</taxon>
        <taxon>Pseudomonadota</taxon>
        <taxon>Alphaproteobacteria</taxon>
        <taxon>Sphingomonadales</taxon>
        <taxon>Erythrobacteraceae</taxon>
        <taxon>Tsuneonella</taxon>
    </lineage>
</organism>